<keyword evidence="2" id="KW-0472">Membrane</keyword>
<dbReference type="Proteomes" id="UP000606786">
    <property type="component" value="Unassembled WGS sequence"/>
</dbReference>
<reference evidence="3" key="1">
    <citation type="submission" date="2020-11" db="EMBL/GenBank/DDBJ databases">
        <authorList>
            <person name="Whitehead M."/>
        </authorList>
    </citation>
    <scope>NUCLEOTIDE SEQUENCE</scope>
    <source>
        <strain evidence="3">EGII</strain>
    </source>
</reference>
<keyword evidence="2" id="KW-1133">Transmembrane helix</keyword>
<evidence type="ECO:0000256" key="2">
    <source>
        <dbReference type="SAM" id="Phobius"/>
    </source>
</evidence>
<accession>A0A811USV0</accession>
<comment type="caution">
    <text evidence="3">The sequence shown here is derived from an EMBL/GenBank/DDBJ whole genome shotgun (WGS) entry which is preliminary data.</text>
</comment>
<evidence type="ECO:0000313" key="4">
    <source>
        <dbReference type="Proteomes" id="UP000606786"/>
    </source>
</evidence>
<protein>
    <submittedName>
        <fullName evidence="3">(Mediterranean fruit fly) hypothetical protein</fullName>
    </submittedName>
</protein>
<evidence type="ECO:0000313" key="3">
    <source>
        <dbReference type="EMBL" id="CAD7002239.1"/>
    </source>
</evidence>
<name>A0A811USV0_CERCA</name>
<keyword evidence="4" id="KW-1185">Reference proteome</keyword>
<dbReference type="AlphaFoldDB" id="A0A811USV0"/>
<keyword evidence="2" id="KW-0812">Transmembrane</keyword>
<feature type="region of interest" description="Disordered" evidence="1">
    <location>
        <begin position="1"/>
        <end position="24"/>
    </location>
</feature>
<feature type="compositionally biased region" description="Polar residues" evidence="1">
    <location>
        <begin position="1"/>
        <end position="10"/>
    </location>
</feature>
<gene>
    <name evidence="3" type="ORF">CCAP1982_LOCUS10735</name>
</gene>
<feature type="transmembrane region" description="Helical" evidence="2">
    <location>
        <begin position="60"/>
        <end position="84"/>
    </location>
</feature>
<dbReference type="EMBL" id="CAJHJT010000034">
    <property type="protein sequence ID" value="CAD7002239.1"/>
    <property type="molecule type" value="Genomic_DNA"/>
</dbReference>
<evidence type="ECO:0000256" key="1">
    <source>
        <dbReference type="SAM" id="MobiDB-lite"/>
    </source>
</evidence>
<proteinExistence type="predicted"/>
<organism evidence="3 4">
    <name type="scientific">Ceratitis capitata</name>
    <name type="common">Mediterranean fruit fly</name>
    <name type="synonym">Tephritis capitata</name>
    <dbReference type="NCBI Taxonomy" id="7213"/>
    <lineage>
        <taxon>Eukaryota</taxon>
        <taxon>Metazoa</taxon>
        <taxon>Ecdysozoa</taxon>
        <taxon>Arthropoda</taxon>
        <taxon>Hexapoda</taxon>
        <taxon>Insecta</taxon>
        <taxon>Pterygota</taxon>
        <taxon>Neoptera</taxon>
        <taxon>Endopterygota</taxon>
        <taxon>Diptera</taxon>
        <taxon>Brachycera</taxon>
        <taxon>Muscomorpha</taxon>
        <taxon>Tephritoidea</taxon>
        <taxon>Tephritidae</taxon>
        <taxon>Ceratitis</taxon>
        <taxon>Ceratitis</taxon>
    </lineage>
</organism>
<sequence>MFNTHLGKNQRNSRAHPPVRRAQPTAELSSTFYANICLNLFENKQKKSGRNKFKFNWKDMMVTMTPILGVLLMVSSSATLTTSISEGIRRRSTRKLLACGGDNWVDDDDAVLKISLNYNSTD</sequence>